<feature type="disulfide bond" evidence="8">
    <location>
        <begin position="937"/>
        <end position="1001"/>
    </location>
</feature>
<evidence type="ECO:0000256" key="3">
    <source>
        <dbReference type="ARBA" id="ARBA00022729"/>
    </source>
</evidence>
<name>A0AAU9XFY5_9CNID</name>
<dbReference type="PROSITE" id="PS50287">
    <property type="entry name" value="SRCR_2"/>
    <property type="match status" value="15"/>
</dbReference>
<feature type="disulfide bond" evidence="8">
    <location>
        <begin position="741"/>
        <end position="802"/>
    </location>
</feature>
<feature type="disulfide bond" evidence="8">
    <location>
        <begin position="112"/>
        <end position="173"/>
    </location>
</feature>
<keyword evidence="5 8" id="KW-1015">Disulfide bond</keyword>
<feature type="disulfide bond" evidence="8">
    <location>
        <begin position="950"/>
        <end position="1011"/>
    </location>
</feature>
<feature type="disulfide bond" evidence="8">
    <location>
        <begin position="1055"/>
        <end position="1116"/>
    </location>
</feature>
<feature type="disulfide bond" evidence="8">
    <location>
        <begin position="217"/>
        <end position="278"/>
    </location>
</feature>
<feature type="disulfide bond" evidence="8">
    <location>
        <begin position="143"/>
        <end position="153"/>
    </location>
</feature>
<feature type="disulfide bond" evidence="8">
    <location>
        <begin position="204"/>
        <end position="268"/>
    </location>
</feature>
<dbReference type="PANTHER" id="PTHR19331">
    <property type="entry name" value="SCAVENGER RECEPTOR DOMAIN-CONTAINING"/>
    <property type="match status" value="1"/>
</dbReference>
<comment type="subcellular location">
    <subcellularLocation>
        <location evidence="1">Secreted</location>
    </subcellularLocation>
</comment>
<feature type="disulfide bond" evidence="8">
    <location>
        <begin position="308"/>
        <end position="372"/>
    </location>
</feature>
<evidence type="ECO:0000256" key="4">
    <source>
        <dbReference type="ARBA" id="ARBA00022737"/>
    </source>
</evidence>
<accession>A0AAU9XFY5</accession>
<feature type="disulfide bond" evidence="8">
    <location>
        <begin position="877"/>
        <end position="887"/>
    </location>
</feature>
<feature type="disulfide bond" evidence="8">
    <location>
        <begin position="8"/>
        <end position="69"/>
    </location>
</feature>
<feature type="disulfide bond" evidence="8">
    <location>
        <begin position="1252"/>
        <end position="1316"/>
    </location>
</feature>
<dbReference type="PROSITE" id="PS00420">
    <property type="entry name" value="SRCR_1"/>
    <property type="match status" value="1"/>
</dbReference>
<feature type="disulfide bond" evidence="8">
    <location>
        <begin position="1086"/>
        <end position="1096"/>
    </location>
</feature>
<feature type="disulfide bond" evidence="8">
    <location>
        <begin position="1296"/>
        <end position="1306"/>
    </location>
</feature>
<dbReference type="EMBL" id="CALNXJ010000042">
    <property type="protein sequence ID" value="CAH3147002.1"/>
    <property type="molecule type" value="Genomic_DNA"/>
</dbReference>
<feature type="domain" description="SRCR" evidence="9">
    <location>
        <begin position="1226"/>
        <end position="1327"/>
    </location>
</feature>
<feature type="domain" description="SRCR" evidence="9">
    <location>
        <begin position="282"/>
        <end position="383"/>
    </location>
</feature>
<feature type="domain" description="SRCR" evidence="9">
    <location>
        <begin position="1"/>
        <end position="70"/>
    </location>
</feature>
<keyword evidence="2" id="KW-0964">Secreted</keyword>
<feature type="disulfide bond" evidence="8">
    <location>
        <begin position="833"/>
        <end position="897"/>
    </location>
</feature>
<evidence type="ECO:0000256" key="7">
    <source>
        <dbReference type="ARBA" id="ARBA00023180"/>
    </source>
</evidence>
<feature type="domain" description="SRCR" evidence="9">
    <location>
        <begin position="1016"/>
        <end position="1117"/>
    </location>
</feature>
<dbReference type="InterPro" id="IPR001190">
    <property type="entry name" value="SRCR"/>
</dbReference>
<dbReference type="GO" id="GO:0005576">
    <property type="term" value="C:extracellular region"/>
    <property type="evidence" value="ECO:0007669"/>
    <property type="project" value="UniProtKB-SubCell"/>
</dbReference>
<feature type="disulfide bond" evidence="8">
    <location>
        <begin position="624"/>
        <end position="688"/>
    </location>
</feature>
<protein>
    <recommendedName>
        <fullName evidence="9">SRCR domain-containing protein</fullName>
    </recommendedName>
</protein>
<feature type="disulfide bond" evidence="8">
    <location>
        <begin position="39"/>
        <end position="49"/>
    </location>
</feature>
<dbReference type="FunFam" id="3.10.250.10:FF:000007">
    <property type="entry name" value="Soluble scavenger receptor cysteine-rich domain-containing protein SSC5D"/>
    <property type="match status" value="2"/>
</dbReference>
<feature type="disulfide bond" evidence="8">
    <location>
        <begin position="352"/>
        <end position="362"/>
    </location>
</feature>
<evidence type="ECO:0000256" key="2">
    <source>
        <dbReference type="ARBA" id="ARBA00022525"/>
    </source>
</evidence>
<proteinExistence type="predicted"/>
<feature type="domain" description="SRCR" evidence="9">
    <location>
        <begin position="1331"/>
        <end position="1431"/>
    </location>
</feature>
<feature type="disulfide bond" evidence="8">
    <location>
        <begin position="1265"/>
        <end position="1326"/>
    </location>
</feature>
<feature type="disulfide bond" evidence="8">
    <location>
        <begin position="519"/>
        <end position="583"/>
    </location>
</feature>
<comment type="caution">
    <text evidence="10">The sequence shown here is derived from an EMBL/GenBank/DDBJ whole genome shotgun (WGS) entry which is preliminary data.</text>
</comment>
<comment type="caution">
    <text evidence="8">Lacks conserved residue(s) required for the propagation of feature annotation.</text>
</comment>
<keyword evidence="7" id="KW-0325">Glycoprotein</keyword>
<dbReference type="FunFam" id="3.10.250.10:FF:000006">
    <property type="entry name" value="neurotrypsin isoform X2"/>
    <property type="match status" value="3"/>
</dbReference>
<feature type="disulfide bond" evidence="8">
    <location>
        <begin position="99"/>
        <end position="163"/>
    </location>
</feature>
<feature type="disulfide bond" evidence="8">
    <location>
        <begin position="1161"/>
        <end position="1222"/>
    </location>
</feature>
<reference evidence="10 11" key="1">
    <citation type="submission" date="2022-05" db="EMBL/GenBank/DDBJ databases">
        <authorList>
            <consortium name="Genoscope - CEA"/>
            <person name="William W."/>
        </authorList>
    </citation>
    <scope>NUCLEOTIDE SEQUENCE [LARGE SCALE GENOMIC DNA]</scope>
</reference>
<dbReference type="SUPFAM" id="SSF56487">
    <property type="entry name" value="SRCR-like"/>
    <property type="match status" value="15"/>
</dbReference>
<evidence type="ECO:0000256" key="8">
    <source>
        <dbReference type="PROSITE-ProRule" id="PRU00196"/>
    </source>
</evidence>
<feature type="disulfide bond" evidence="8">
    <location>
        <begin position="563"/>
        <end position="573"/>
    </location>
</feature>
<evidence type="ECO:0000313" key="10">
    <source>
        <dbReference type="EMBL" id="CAH3147002.1"/>
    </source>
</evidence>
<feature type="disulfide bond" evidence="8">
    <location>
        <begin position="1504"/>
        <end position="1514"/>
    </location>
</feature>
<dbReference type="Pfam" id="PF00530">
    <property type="entry name" value="SRCR"/>
    <property type="match status" value="15"/>
</dbReference>
<feature type="domain" description="SRCR" evidence="9">
    <location>
        <begin position="702"/>
        <end position="803"/>
    </location>
</feature>
<feature type="domain" description="SRCR" evidence="9">
    <location>
        <begin position="178"/>
        <end position="279"/>
    </location>
</feature>
<keyword evidence="3" id="KW-0732">Signal</keyword>
<dbReference type="FunFam" id="3.10.250.10:FF:000001">
    <property type="entry name" value="Lysyl oxidase 4 isoform X1"/>
    <property type="match status" value="8"/>
</dbReference>
<feature type="disulfide bond" evidence="8">
    <location>
        <begin position="1356"/>
        <end position="1420"/>
    </location>
</feature>
<dbReference type="FunFam" id="3.10.250.10:FF:000057">
    <property type="entry name" value="Uncharacterized protein"/>
    <property type="match status" value="1"/>
</dbReference>
<feature type="domain" description="SRCR" evidence="9">
    <location>
        <begin position="1434"/>
        <end position="1535"/>
    </location>
</feature>
<feature type="disulfide bond" evidence="8">
    <location>
        <begin position="1369"/>
        <end position="1430"/>
    </location>
</feature>
<dbReference type="FunFam" id="3.10.250.10:FF:000005">
    <property type="entry name" value="Neurotrypsin isoform A"/>
    <property type="match status" value="1"/>
</dbReference>
<feature type="disulfide bond" evidence="8">
    <location>
        <begin position="1473"/>
        <end position="1534"/>
    </location>
</feature>
<feature type="disulfide bond" evidence="8">
    <location>
        <begin position="1460"/>
        <end position="1524"/>
    </location>
</feature>
<feature type="disulfide bond" evidence="8">
    <location>
        <begin position="668"/>
        <end position="678"/>
    </location>
</feature>
<feature type="disulfide bond" evidence="8">
    <location>
        <begin position="532"/>
        <end position="593"/>
    </location>
</feature>
<feature type="domain" description="SRCR" evidence="9">
    <location>
        <begin position="911"/>
        <end position="1012"/>
    </location>
</feature>
<keyword evidence="6" id="KW-0675">Receptor</keyword>
<dbReference type="Gene3D" id="3.10.250.10">
    <property type="entry name" value="SRCR-like domain"/>
    <property type="match status" value="15"/>
</dbReference>
<evidence type="ECO:0000313" key="11">
    <source>
        <dbReference type="Proteomes" id="UP001159428"/>
    </source>
</evidence>
<feature type="disulfide bond" evidence="8">
    <location>
        <begin position="457"/>
        <end position="467"/>
    </location>
</feature>
<dbReference type="Proteomes" id="UP001159428">
    <property type="component" value="Unassembled WGS sequence"/>
</dbReference>
<feature type="disulfide bond" evidence="8">
    <location>
        <begin position="728"/>
        <end position="792"/>
    </location>
</feature>
<feature type="disulfide bond" evidence="8">
    <location>
        <begin position="772"/>
        <end position="782"/>
    </location>
</feature>
<keyword evidence="4" id="KW-0677">Repeat</keyword>
<feature type="domain" description="SRCR" evidence="9">
    <location>
        <begin position="598"/>
        <end position="699"/>
    </location>
</feature>
<evidence type="ECO:0000256" key="1">
    <source>
        <dbReference type="ARBA" id="ARBA00004613"/>
    </source>
</evidence>
<feature type="disulfide bond" evidence="8">
    <location>
        <begin position="321"/>
        <end position="382"/>
    </location>
</feature>
<dbReference type="GO" id="GO:0016020">
    <property type="term" value="C:membrane"/>
    <property type="evidence" value="ECO:0007669"/>
    <property type="project" value="InterPro"/>
</dbReference>
<organism evidence="10 11">
    <name type="scientific">Pocillopora meandrina</name>
    <dbReference type="NCBI Taxonomy" id="46732"/>
    <lineage>
        <taxon>Eukaryota</taxon>
        <taxon>Metazoa</taxon>
        <taxon>Cnidaria</taxon>
        <taxon>Anthozoa</taxon>
        <taxon>Hexacorallia</taxon>
        <taxon>Scleractinia</taxon>
        <taxon>Astrocoeniina</taxon>
        <taxon>Pocilloporidae</taxon>
        <taxon>Pocillopora</taxon>
    </lineage>
</organism>
<feature type="domain" description="SRCR" evidence="9">
    <location>
        <begin position="73"/>
        <end position="174"/>
    </location>
</feature>
<dbReference type="PANTHER" id="PTHR19331:SF465">
    <property type="entry name" value="EGG PEPTIDE SPERACT RECEPTOR"/>
    <property type="match status" value="1"/>
</dbReference>
<feature type="disulfide bond" evidence="8">
    <location>
        <begin position="1400"/>
        <end position="1410"/>
    </location>
</feature>
<evidence type="ECO:0000259" key="9">
    <source>
        <dbReference type="PROSITE" id="PS50287"/>
    </source>
</evidence>
<feature type="domain" description="SRCR" evidence="9">
    <location>
        <begin position="387"/>
        <end position="490"/>
    </location>
</feature>
<feature type="domain" description="SRCR" evidence="9">
    <location>
        <begin position="807"/>
        <end position="908"/>
    </location>
</feature>
<feature type="domain" description="SRCR" evidence="9">
    <location>
        <begin position="493"/>
        <end position="594"/>
    </location>
</feature>
<dbReference type="SMART" id="SM00202">
    <property type="entry name" value="SR"/>
    <property type="match status" value="15"/>
</dbReference>
<evidence type="ECO:0000256" key="5">
    <source>
        <dbReference type="ARBA" id="ARBA00023157"/>
    </source>
</evidence>
<feature type="disulfide bond" evidence="8">
    <location>
        <begin position="846"/>
        <end position="907"/>
    </location>
</feature>
<feature type="disulfide bond" evidence="8">
    <location>
        <begin position="981"/>
        <end position="991"/>
    </location>
</feature>
<sequence>MRDAEVVCRQLGFDGALSASRDASFGQGNGPIWLDDMNCVGMEISISDCHHSGWGVHNCGHYDDAGAVCRPTVRLVGSANWPSSGRVEVLFNGTWGTICDHSWDLHDADVVCRQLGYEGALTASRGAEFGQGTGQIWLDDVRCVGDETSISECRHGGWGVYNCGHSEDAGVVCRTAAVRLVNSFNHSSSGRVEIRHSGTWGTICDHSWDIQDAKVVCRQLGFDGALSAPRDASFGQGNGPIWLDDMNCVGMEISISDCHHSGWGVHDCGHYDDAGVICRPAVRLVGSANWPSSGRVEVLFNGTWGTICDHSWDLHDADVVCRQLGYEGALTASRGAEFGQGTGQIWLDDVRCVGDETSISECRHGGWGVHNCGHSEDAGVVCRTAAVRLVNSYNSSHSGRVEVQYKGIWGTICDDSWDLKDADVVCHQLGYNGALVAFRSAAFGQGTGQIWLDDVQCVGNETLISHCNHLGWGVHDIYCRSSDDAGVVCRPSVRLVSPSKMRSSGRVEVWFNDTWGTICDDSWDLQDAAVVCHQLGFDGALSAPGNAAFGQGIGQIWLVDVNCGGNEKDIVQCNHGGWGVHSCGHNEDAGVVCRPSAVRLVNSFNSSSSGRVEVLYKGVWGTICGDSWDLQDAAVVCRQLGFEGALTALRTSEFGSRIGQIWLDEVQCGGDESSISECVHRGWGDHDCSYYYTAGVVCRPRIRLVSPSNSPSSGRVEVWYNGTWGTICGNSWDLQDAGVVCRQLGYDGALLAPSNATFGQGIGQTWLDNVKCIGNETLITQCGHEGWGVHDCGHVKDAAVVCRPAAIRLVSPDNSPSSGRVEVLHMGTWGTICDHWWDLRDANVVCRQLGYDGALSAPRNAAFGRGTGQIWLEGVQCVGDEIAISDCYHRGWNVHNCGHYRDVGVVCRPKVRLVNPRNSLSSGRVEVLHNGTWGTICDNSWDLQDADVVCRQLGYEGALLAPGGAAFGQGTGQIWLDNVKCIRNETLITQCSHGGWGLHNCGHHQDVGVVCRHLKVRLVSPTNSPSSGHVEVQYSGTWGTICENDWDLQDAHVVCRQLGYNGALSAPRLVVYGGGKGPVWLNRIQCEGNETSVSQCSHAGWGEDYSYCYYHAGVVCRRPKVVRLINSNNSPSSGRVEVLYNGTWGTVSGSYWDLKDADVVCRQLGHDGALSAPRYTVFGRRTGPIWLDHVQCEGDETSISQCIHRIWGVHSYWPFSAAGVACRPKVRLVSPTNLPSSGRVEVFYNGKWGTICDNLWGSQDADVVCRQLGYDGALSAPRAAAFGQGTGPIWLDKVRCFGNEKSILRCSHQGWGIENCGHSKDAGVVCQPIAVRLVNSYSSHAGRVELQYNGTWGTICGDYWDLPDADVVCRQLGYDGALRAVSNAAFGEGTGQIWLDDVQCFGNETSISHCTHLGWGVHNCLHYEDAGVVCRPAVRLVSPTNSLSSGRVEVFYNGTWGTICDHSWDLQDADVVCRQLGYNGASSAPLAAAFGQATGQIWLDNVRCFGNEKSISQCSHQGWGVENCGHSRDAGVVCRQLKGQQCASFSIKRGYPVSVVQAGHRRAQQIDLQSALQTAGKENTDRIPFTLTFHPHNRVDASKTFARHFYLPNHSMQHMVVCGLSLHLGNSESRKILESKFIFQIGALNPHGIST</sequence>
<feature type="disulfide bond" evidence="8">
    <location>
        <begin position="1192"/>
        <end position="1202"/>
    </location>
</feature>
<feature type="domain" description="SRCR" evidence="9">
    <location>
        <begin position="1122"/>
        <end position="1223"/>
    </location>
</feature>
<dbReference type="PRINTS" id="PR00258">
    <property type="entry name" value="SPERACTRCPTR"/>
</dbReference>
<feature type="disulfide bond" evidence="8">
    <location>
        <begin position="637"/>
        <end position="698"/>
    </location>
</feature>
<dbReference type="InterPro" id="IPR036772">
    <property type="entry name" value="SRCR-like_dom_sf"/>
</dbReference>
<feature type="disulfide bond" evidence="8">
    <location>
        <begin position="248"/>
        <end position="258"/>
    </location>
</feature>
<keyword evidence="11" id="KW-1185">Reference proteome</keyword>
<gene>
    <name evidence="10" type="ORF">PMEA_00023226</name>
</gene>
<evidence type="ECO:0000256" key="6">
    <source>
        <dbReference type="ARBA" id="ARBA00023170"/>
    </source>
</evidence>